<feature type="transmembrane region" description="Helical" evidence="1">
    <location>
        <begin position="61"/>
        <end position="81"/>
    </location>
</feature>
<feature type="transmembrane region" description="Helical" evidence="1">
    <location>
        <begin position="35"/>
        <end position="55"/>
    </location>
</feature>
<dbReference type="STRING" id="927665.HMPREF1535_03040"/>
<evidence type="ECO:0000313" key="3">
    <source>
        <dbReference type="Proteomes" id="UP000033047"/>
    </source>
</evidence>
<reference evidence="2 3" key="1">
    <citation type="submission" date="2013-04" db="EMBL/GenBank/DDBJ databases">
        <title>The Genome Sequence of Parabacteroides goldsteinii DSM 19448.</title>
        <authorList>
            <consortium name="The Broad Institute Genomics Platform"/>
            <person name="Earl A."/>
            <person name="Ward D."/>
            <person name="Feldgarden M."/>
            <person name="Gevers D."/>
            <person name="Martens E."/>
            <person name="Sakamoto M."/>
            <person name="Benno Y."/>
            <person name="Song Y."/>
            <person name="Liu C."/>
            <person name="Lee J."/>
            <person name="Bolanos M."/>
            <person name="Vaisanen M.L."/>
            <person name="Finegold S.M."/>
            <person name="Walker B."/>
            <person name="Young S."/>
            <person name="Zeng Q."/>
            <person name="Gargeya S."/>
            <person name="Fitzgerald M."/>
            <person name="Haas B."/>
            <person name="Abouelleil A."/>
            <person name="Allen A.W."/>
            <person name="Alvarado L."/>
            <person name="Arachchi H.M."/>
            <person name="Berlin A.M."/>
            <person name="Chapman S.B."/>
            <person name="Gainer-Dewar J."/>
            <person name="Goldberg J."/>
            <person name="Griggs A."/>
            <person name="Gujja S."/>
            <person name="Hansen M."/>
            <person name="Howarth C."/>
            <person name="Imamovic A."/>
            <person name="Ireland A."/>
            <person name="Larimer J."/>
            <person name="McCowan C."/>
            <person name="Murphy C."/>
            <person name="Pearson M."/>
            <person name="Poon T.W."/>
            <person name="Priest M."/>
            <person name="Roberts A."/>
            <person name="Saif S."/>
            <person name="Shea T."/>
            <person name="Sisk P."/>
            <person name="Sykes S."/>
            <person name="Wortman J."/>
            <person name="Nusbaum C."/>
            <person name="Birren B."/>
        </authorList>
    </citation>
    <scope>NUCLEOTIDE SEQUENCE [LARGE SCALE GENOMIC DNA]</scope>
    <source>
        <strain evidence="2 3">DSM 19448</strain>
    </source>
</reference>
<comment type="caution">
    <text evidence="2">The sequence shown here is derived from an EMBL/GenBank/DDBJ whole genome shotgun (WGS) entry which is preliminary data.</text>
</comment>
<dbReference type="Proteomes" id="UP000033047">
    <property type="component" value="Unassembled WGS sequence"/>
</dbReference>
<keyword evidence="1" id="KW-0812">Transmembrane</keyword>
<protein>
    <recommendedName>
        <fullName evidence="4">O-antigen polymerase</fullName>
    </recommendedName>
</protein>
<feature type="transmembrane region" description="Helical" evidence="1">
    <location>
        <begin position="133"/>
        <end position="154"/>
    </location>
</feature>
<dbReference type="PATRIC" id="fig|927665.4.peg.3126"/>
<dbReference type="HOGENOM" id="CLU_721296_0_0_10"/>
<feature type="transmembrane region" description="Helical" evidence="1">
    <location>
        <begin position="101"/>
        <end position="121"/>
    </location>
</feature>
<name>A0A0F5J6S2_9BACT</name>
<evidence type="ECO:0008006" key="4">
    <source>
        <dbReference type="Google" id="ProtNLM"/>
    </source>
</evidence>
<evidence type="ECO:0000256" key="1">
    <source>
        <dbReference type="SAM" id="Phobius"/>
    </source>
</evidence>
<keyword evidence="1" id="KW-0472">Membrane</keyword>
<gene>
    <name evidence="2" type="ORF">HMPREF1535_03040</name>
</gene>
<organism evidence="2 3">
    <name type="scientific">Parabacteroides goldsteinii DSM 19448 = WAL 12034</name>
    <dbReference type="NCBI Taxonomy" id="927665"/>
    <lineage>
        <taxon>Bacteria</taxon>
        <taxon>Pseudomonadati</taxon>
        <taxon>Bacteroidota</taxon>
        <taxon>Bacteroidia</taxon>
        <taxon>Bacteroidales</taxon>
        <taxon>Tannerellaceae</taxon>
        <taxon>Parabacteroides</taxon>
    </lineage>
</organism>
<evidence type="ECO:0000313" key="2">
    <source>
        <dbReference type="EMBL" id="KKB53499.1"/>
    </source>
</evidence>
<proteinExistence type="predicted"/>
<dbReference type="AlphaFoldDB" id="A0A0F5J6S2"/>
<keyword evidence="1" id="KW-1133">Transmembrane helix</keyword>
<sequence>MSDSSEVGGIGSPSQMFRLLLSGLMLVQIHNSRHLIFILLFVFYLVVLELFNFIFHTDLMGLTIGITYSYKLAFGILMYFVIDKYIQKGWLEFNRLLDYTIYSGVIYCGLVLFADLLGISYPSYSGVNLGSRGIFASANGLGIYVGVCSLLVIYKYYKSPQKIYLFFYLLMAYVLLGLMTRAAIGILLVGVTLWFINMPWKYKLMSLGVGFILIGIFIEPVSKVVRSSTEMIVYRLQDADISFQGLVIGGRQELFDRATKNFTIENGLWYRLVVGGGYFLSYRNPFSMASEYSPILEADLWDVFYMFGIVGLLVYGRLFIYGLCISKHATLSYILKIAWIMLFFHSAFAGHVIQNGMSVMVMVCLMILLKYIGSEKVQGQLCS</sequence>
<feature type="transmembrane region" description="Helical" evidence="1">
    <location>
        <begin position="166"/>
        <end position="196"/>
    </location>
</feature>
<feature type="transmembrane region" description="Helical" evidence="1">
    <location>
        <begin position="267"/>
        <end position="283"/>
    </location>
</feature>
<feature type="transmembrane region" description="Helical" evidence="1">
    <location>
        <begin position="331"/>
        <end position="350"/>
    </location>
</feature>
<dbReference type="EMBL" id="AQHV01000014">
    <property type="protein sequence ID" value="KKB53499.1"/>
    <property type="molecule type" value="Genomic_DNA"/>
</dbReference>
<feature type="transmembrane region" description="Helical" evidence="1">
    <location>
        <begin position="202"/>
        <end position="221"/>
    </location>
</feature>
<feature type="transmembrane region" description="Helical" evidence="1">
    <location>
        <begin position="303"/>
        <end position="324"/>
    </location>
</feature>
<feature type="transmembrane region" description="Helical" evidence="1">
    <location>
        <begin position="356"/>
        <end position="373"/>
    </location>
</feature>
<accession>A0A0F5J6S2</accession>